<sequence>MKYIVGVIVVIIALIIVGFIWRKRVYDQIDQLEGWKLDIRDRNVSEELNKVKRLNLSGETEERFESWRERWESILTQTLPEIEDDLFKMEEAVDKFHFQKLKKQKTATEDKLDKVENEIKEMMEELNSLLTSEESARQEAEELQPELDALKKRLIKDRYGYGEAVHVFEGRIDNTQEKIHQFEKLSEEGNYLEAEELIRSVRTDVDQLKEETASFPDALRKCKKELPKQCEELQQGILEMKDQGYRIDHLGFEEELHRFQEDLRYYEEKMEAGESIDYSDVYTMEARITEMYNQLEEEALAVQTFAERYEAFSERLRRMTFGMREVEEEAEIVKQAYQFSEEDMEALQQAKSTFYTIVQADDEMRIQMDDGETPFTRLLSQLNQEEDRLNLLDKEKAHVETRLEDLREEEWKANERIVLIEQDLKEINRKLRRSNLPGLPREVVDIIEKARLTVDEAFGTLEEVPLEMDRVHEKIDEAEDALQVAHERSREIMELSRLTERLIQYGNKYRTSRPLVAAELTEAEKEFRMTEYSRAFERTSKVLEKIEPGVVDRFREQEEVTV</sequence>
<gene>
    <name evidence="8" type="primary">ezrA</name>
    <name evidence="10" type="ORF">CKW00_01385</name>
</gene>
<comment type="subcellular location">
    <subcellularLocation>
        <location evidence="8">Cell membrane</location>
        <topology evidence="8">Single-pass membrane protein</topology>
    </subcellularLocation>
    <text evidence="8">Colocalized with FtsZ to the nascent septal site.</text>
</comment>
<feature type="coiled-coil region" evidence="8">
    <location>
        <begin position="323"/>
        <end position="350"/>
    </location>
</feature>
<dbReference type="Proteomes" id="UP000217561">
    <property type="component" value="Unassembled WGS sequence"/>
</dbReference>
<dbReference type="Pfam" id="PF06160">
    <property type="entry name" value="EzrA"/>
    <property type="match status" value="1"/>
</dbReference>
<evidence type="ECO:0000256" key="8">
    <source>
        <dbReference type="HAMAP-Rule" id="MF_00728"/>
    </source>
</evidence>
<name>A0ABX4HUU5_9BACI</name>
<feature type="transmembrane region" description="Helical" evidence="9">
    <location>
        <begin position="5"/>
        <end position="21"/>
    </location>
</feature>
<keyword evidence="8" id="KW-1003">Cell membrane</keyword>
<proteinExistence type="inferred from homology"/>
<feature type="topological domain" description="Cytoplasmic" evidence="8">
    <location>
        <begin position="22"/>
        <end position="562"/>
    </location>
</feature>
<evidence type="ECO:0000256" key="7">
    <source>
        <dbReference type="ARBA" id="ARBA00023306"/>
    </source>
</evidence>
<keyword evidence="3 8" id="KW-1133">Transmembrane helix</keyword>
<keyword evidence="6 8" id="KW-0717">Septation</keyword>
<evidence type="ECO:0000256" key="2">
    <source>
        <dbReference type="ARBA" id="ARBA00022692"/>
    </source>
</evidence>
<keyword evidence="7 8" id="KW-0131">Cell cycle</keyword>
<feature type="topological domain" description="Extracellular" evidence="8">
    <location>
        <begin position="1"/>
        <end position="2"/>
    </location>
</feature>
<dbReference type="EMBL" id="NSGH01000002">
    <property type="protein sequence ID" value="PBB06690.1"/>
    <property type="molecule type" value="Genomic_DNA"/>
</dbReference>
<dbReference type="RefSeq" id="WP_095821059.1">
    <property type="nucleotide sequence ID" value="NZ_NSGH01000002.1"/>
</dbReference>
<keyword evidence="2 8" id="KW-0812">Transmembrane</keyword>
<evidence type="ECO:0000256" key="9">
    <source>
        <dbReference type="SAM" id="Phobius"/>
    </source>
</evidence>
<dbReference type="InterPro" id="IPR010379">
    <property type="entry name" value="EzrA"/>
</dbReference>
<evidence type="ECO:0000313" key="11">
    <source>
        <dbReference type="Proteomes" id="UP000217561"/>
    </source>
</evidence>
<evidence type="ECO:0000313" key="10">
    <source>
        <dbReference type="EMBL" id="PBB06690.1"/>
    </source>
</evidence>
<keyword evidence="4 8" id="KW-0175">Coiled coil</keyword>
<organism evidence="10 11">
    <name type="scientific">Salimicrobium humidisoli</name>
    <dbReference type="NCBI Taxonomy" id="2029857"/>
    <lineage>
        <taxon>Bacteria</taxon>
        <taxon>Bacillati</taxon>
        <taxon>Bacillota</taxon>
        <taxon>Bacilli</taxon>
        <taxon>Bacillales</taxon>
        <taxon>Bacillaceae</taxon>
        <taxon>Salimicrobium</taxon>
    </lineage>
</organism>
<comment type="similarity">
    <text evidence="8">Belongs to the EzrA family.</text>
</comment>
<feature type="coiled-coil region" evidence="8">
    <location>
        <begin position="375"/>
        <end position="423"/>
    </location>
</feature>
<evidence type="ECO:0000256" key="6">
    <source>
        <dbReference type="ARBA" id="ARBA00023210"/>
    </source>
</evidence>
<evidence type="ECO:0000256" key="1">
    <source>
        <dbReference type="ARBA" id="ARBA00022618"/>
    </source>
</evidence>
<comment type="function">
    <text evidence="8">Negative regulator of FtsZ ring formation; modulates the frequency and position of FtsZ ring formation. Inhibits FtsZ ring formation at polar sites. Interacts either with FtsZ or with one of its binding partners to promote depolymerization.</text>
</comment>
<keyword evidence="1 8" id="KW-0132">Cell division</keyword>
<accession>A0ABX4HUU5</accession>
<feature type="coiled-coil region" evidence="8">
    <location>
        <begin position="98"/>
        <end position="153"/>
    </location>
</feature>
<evidence type="ECO:0000256" key="3">
    <source>
        <dbReference type="ARBA" id="ARBA00022989"/>
    </source>
</evidence>
<keyword evidence="11" id="KW-1185">Reference proteome</keyword>
<comment type="caution">
    <text evidence="10">The sequence shown here is derived from an EMBL/GenBank/DDBJ whole genome shotgun (WGS) entry which is preliminary data.</text>
</comment>
<protein>
    <recommendedName>
        <fullName evidence="8">Septation ring formation regulator EzrA</fullName>
    </recommendedName>
</protein>
<evidence type="ECO:0000256" key="4">
    <source>
        <dbReference type="ARBA" id="ARBA00023054"/>
    </source>
</evidence>
<dbReference type="HAMAP" id="MF_00728">
    <property type="entry name" value="EzrA"/>
    <property type="match status" value="1"/>
</dbReference>
<keyword evidence="5 8" id="KW-0472">Membrane</keyword>
<evidence type="ECO:0000256" key="5">
    <source>
        <dbReference type="ARBA" id="ARBA00023136"/>
    </source>
</evidence>
<reference evidence="10 11" key="1">
    <citation type="submission" date="2017-08" db="EMBL/GenBank/DDBJ databases">
        <title>Salimicrobium alkalisoli sp. nov., isolated from saline alkaline soil.</title>
        <authorList>
            <person name="Zhang G."/>
            <person name="Xiong Q."/>
        </authorList>
    </citation>
    <scope>NUCLEOTIDE SEQUENCE [LARGE SCALE GENOMIC DNA]</scope>
    <source>
        <strain evidence="10 11">WN024</strain>
    </source>
</reference>